<dbReference type="EMBL" id="CP014502">
    <property type="protein sequence ID" value="ANB13852.1"/>
    <property type="molecule type" value="Genomic_DNA"/>
</dbReference>
<sequence length="791" mass="89159">MSKISRPIKVIEFSDSDDDLYGDKPSKQNGSHGPAENSVSSEKVRVAAAPSKVLKKENNIKISTSKPKVEIIDISNDDKSDIDEDDEPVSGAGRRARGNGTVTRSDLKQENTITDGDSAGSEEPVDPFDDQIKPKSEDKKNVKVTRQLFNDLESKTAEAQSTYIQLEQCTYQGRGNIGSSGQVEAMNCDCREHWVNGKNIACGDDSDCINRLTSIECTNDNCTCGDDCGNQRFQAKQYANVDVIQTELKGYGVRALEAIPQNTFIYEYIGEVIDESNFRQRMETYKLEGIRHFYFMMLQKGEFIDATKQGSMARFCNHSCRPNCYVDKWIVGDKVRMGIFSKRDIIKGEEITFDYNVDRYGTQAQPCYCGESNCIGILGGKTQTEAAATKLPQLIVDVLDLTRQDEKQWLSIAKKFKKDGRDGKYATADASGASDEDLYREYSLSLPAKPVQEESVTKIMSALLQGQEQWLIEKLVNRIFITDDSSVHGQVMRMHGYQVFSVILAADWPNDVVPLMILEILTRWPRLTKNKISSSKIESIVAGLAKDSTSDKVQKLASTLLQEWSSLEMAYRIPRRERGAKESTNSNSASGTPQEEGASSSPTRPAYPRAYGSNSHDNIQDNRGEKLPRRDWGAKDNYNNRGRERDYDNRYRRNRTRSPSPLPSGWETALAPDGRRYYFNRTTGLSSWTLPKEGSPQKDSRIIPDNEREKAELLQKEQERLQIEQIIESANQSRQNIVLLQQQKINELQSIVDAVKTKSSHRSSHRPSSEKKKKREDDTPESVFTRTVSST</sequence>
<evidence type="ECO:0000256" key="13">
    <source>
        <dbReference type="ARBA" id="ARBA00023242"/>
    </source>
</evidence>
<feature type="compositionally biased region" description="Polar residues" evidence="17">
    <location>
        <begin position="27"/>
        <end position="41"/>
    </location>
</feature>
<dbReference type="GO" id="GO:0005634">
    <property type="term" value="C:nucleus"/>
    <property type="evidence" value="ECO:0007669"/>
    <property type="project" value="UniProtKB-SubCell"/>
</dbReference>
<dbReference type="InterPro" id="IPR003616">
    <property type="entry name" value="Post-SET_dom"/>
</dbReference>
<keyword evidence="8 22" id="KW-0489">Methyltransferase</keyword>
<evidence type="ECO:0000256" key="16">
    <source>
        <dbReference type="SAM" id="Coils"/>
    </source>
</evidence>
<keyword evidence="16" id="KW-0175">Coiled coil</keyword>
<feature type="domain" description="SET" evidence="19">
    <location>
        <begin position="239"/>
        <end position="356"/>
    </location>
</feature>
<dbReference type="PROSITE" id="PS50020">
    <property type="entry name" value="WW_DOMAIN_2"/>
    <property type="match status" value="1"/>
</dbReference>
<dbReference type="PROSITE" id="PS51568">
    <property type="entry name" value="SAM_MT43_SET2_1"/>
    <property type="match status" value="1"/>
</dbReference>
<comment type="subcellular location">
    <subcellularLocation>
        <location evidence="3">Chromosome</location>
    </subcellularLocation>
    <subcellularLocation>
        <location evidence="2">Nucleus</location>
    </subcellularLocation>
</comment>
<dbReference type="PROSITE" id="PS50280">
    <property type="entry name" value="SET"/>
    <property type="match status" value="1"/>
</dbReference>
<dbReference type="SUPFAM" id="SSF82199">
    <property type="entry name" value="SET domain"/>
    <property type="match status" value="1"/>
</dbReference>
<feature type="domain" description="Post-SET" evidence="20">
    <location>
        <begin position="363"/>
        <end position="379"/>
    </location>
</feature>
<dbReference type="FunFam" id="2.170.270.10:FF:000033">
    <property type="entry name" value="Histone-lysine N-methyltransferase"/>
    <property type="match status" value="1"/>
</dbReference>
<keyword evidence="7" id="KW-0678">Repressor</keyword>
<evidence type="ECO:0000256" key="10">
    <source>
        <dbReference type="ARBA" id="ARBA00022691"/>
    </source>
</evidence>
<dbReference type="EC" id="2.1.1.359" evidence="4"/>
<evidence type="ECO:0000256" key="4">
    <source>
        <dbReference type="ARBA" id="ARBA00012178"/>
    </source>
</evidence>
<dbReference type="KEGG" id="slb:AWJ20_4803"/>
<evidence type="ECO:0000256" key="8">
    <source>
        <dbReference type="ARBA" id="ARBA00022603"/>
    </source>
</evidence>
<dbReference type="Pfam" id="PF00397">
    <property type="entry name" value="WW"/>
    <property type="match status" value="1"/>
</dbReference>
<feature type="compositionally biased region" description="Basic and acidic residues" evidence="17">
    <location>
        <begin position="618"/>
        <end position="634"/>
    </location>
</feature>
<feature type="compositionally biased region" description="Basic and acidic residues" evidence="17">
    <location>
        <begin position="67"/>
        <end position="79"/>
    </location>
</feature>
<evidence type="ECO:0000313" key="22">
    <source>
        <dbReference type="EMBL" id="ANB13852.1"/>
    </source>
</evidence>
<dbReference type="Pfam" id="PF00856">
    <property type="entry name" value="SET"/>
    <property type="match status" value="1"/>
</dbReference>
<protein>
    <recommendedName>
        <fullName evidence="5">Histone-lysine N-methyltransferase, H3 lysine-36 specific</fullName>
        <ecNumber evidence="4">2.1.1.359</ecNumber>
    </recommendedName>
    <alternativeName>
        <fullName evidence="14">SET domain-containing protein 2</fullName>
    </alternativeName>
</protein>
<evidence type="ECO:0000256" key="1">
    <source>
        <dbReference type="ARBA" id="ARBA00003901"/>
    </source>
</evidence>
<feature type="domain" description="WW" evidence="18">
    <location>
        <begin position="660"/>
        <end position="693"/>
    </location>
</feature>
<dbReference type="InterPro" id="IPR044437">
    <property type="entry name" value="SETD2/Set2_SET"/>
</dbReference>
<evidence type="ECO:0000259" key="21">
    <source>
        <dbReference type="PROSITE" id="PS51215"/>
    </source>
</evidence>
<keyword evidence="13" id="KW-0539">Nucleus</keyword>
<dbReference type="SMART" id="SM00508">
    <property type="entry name" value="PostSET"/>
    <property type="match status" value="1"/>
</dbReference>
<dbReference type="PROSITE" id="PS51215">
    <property type="entry name" value="AWS"/>
    <property type="match status" value="1"/>
</dbReference>
<evidence type="ECO:0000256" key="7">
    <source>
        <dbReference type="ARBA" id="ARBA00022491"/>
    </source>
</evidence>
<feature type="compositionally biased region" description="Polar residues" evidence="17">
    <location>
        <begin position="782"/>
        <end position="791"/>
    </location>
</feature>
<evidence type="ECO:0000256" key="12">
    <source>
        <dbReference type="ARBA" id="ARBA00023163"/>
    </source>
</evidence>
<keyword evidence="6" id="KW-0158">Chromosome</keyword>
<keyword evidence="11" id="KW-0805">Transcription regulation</keyword>
<evidence type="ECO:0000256" key="5">
    <source>
        <dbReference type="ARBA" id="ARBA00018028"/>
    </source>
</evidence>
<feature type="compositionally biased region" description="Basic and acidic residues" evidence="17">
    <location>
        <begin position="641"/>
        <end position="651"/>
    </location>
</feature>
<feature type="coiled-coil region" evidence="16">
    <location>
        <begin position="706"/>
        <end position="743"/>
    </location>
</feature>
<dbReference type="SUPFAM" id="SSF51045">
    <property type="entry name" value="WW domain"/>
    <property type="match status" value="1"/>
</dbReference>
<evidence type="ECO:0000256" key="2">
    <source>
        <dbReference type="ARBA" id="ARBA00004123"/>
    </source>
</evidence>
<dbReference type="Gene3D" id="2.170.270.10">
    <property type="entry name" value="SET domain"/>
    <property type="match status" value="1"/>
</dbReference>
<feature type="compositionally biased region" description="Basic and acidic residues" evidence="17">
    <location>
        <begin position="130"/>
        <end position="139"/>
    </location>
</feature>
<evidence type="ECO:0000313" key="23">
    <source>
        <dbReference type="Proteomes" id="UP000189580"/>
    </source>
</evidence>
<dbReference type="PANTHER" id="PTHR22884">
    <property type="entry name" value="SET DOMAIN PROTEINS"/>
    <property type="match status" value="1"/>
</dbReference>
<dbReference type="RefSeq" id="XP_018736329.1">
    <property type="nucleotide sequence ID" value="XM_018881897.1"/>
</dbReference>
<evidence type="ECO:0000256" key="6">
    <source>
        <dbReference type="ARBA" id="ARBA00022454"/>
    </source>
</evidence>
<organism evidence="22 23">
    <name type="scientific">Sugiyamaella lignohabitans</name>
    <dbReference type="NCBI Taxonomy" id="796027"/>
    <lineage>
        <taxon>Eukaryota</taxon>
        <taxon>Fungi</taxon>
        <taxon>Dikarya</taxon>
        <taxon>Ascomycota</taxon>
        <taxon>Saccharomycotina</taxon>
        <taxon>Dipodascomycetes</taxon>
        <taxon>Dipodascales</taxon>
        <taxon>Trichomonascaceae</taxon>
        <taxon>Sugiyamaella</taxon>
    </lineage>
</organism>
<dbReference type="OrthoDB" id="422362at2759"/>
<proteinExistence type="predicted"/>
<evidence type="ECO:0000256" key="11">
    <source>
        <dbReference type="ARBA" id="ARBA00023015"/>
    </source>
</evidence>
<dbReference type="InterPro" id="IPR046341">
    <property type="entry name" value="SET_dom_sf"/>
</dbReference>
<gene>
    <name evidence="22" type="primary">SET2</name>
    <name evidence="22" type="ORF">AWJ20_4803</name>
</gene>
<dbReference type="InterPro" id="IPR017923">
    <property type="entry name" value="TFIIS_N"/>
</dbReference>
<evidence type="ECO:0000256" key="15">
    <source>
        <dbReference type="ARBA" id="ARBA00047545"/>
    </source>
</evidence>
<dbReference type="Gene3D" id="2.20.70.10">
    <property type="match status" value="1"/>
</dbReference>
<dbReference type="SMART" id="SM00317">
    <property type="entry name" value="SET"/>
    <property type="match status" value="1"/>
</dbReference>
<feature type="region of interest" description="Disordered" evidence="17">
    <location>
        <begin position="65"/>
        <end position="139"/>
    </location>
</feature>
<dbReference type="InterPro" id="IPR050777">
    <property type="entry name" value="SET2_Histone-Lys_MeTrsfase"/>
</dbReference>
<evidence type="ECO:0000256" key="3">
    <source>
        <dbReference type="ARBA" id="ARBA00004286"/>
    </source>
</evidence>
<keyword evidence="12" id="KW-0804">Transcription</keyword>
<dbReference type="InterPro" id="IPR001214">
    <property type="entry name" value="SET_dom"/>
</dbReference>
<keyword evidence="9 22" id="KW-0808">Transferase</keyword>
<dbReference type="SMART" id="SM00570">
    <property type="entry name" value="AWS"/>
    <property type="match status" value="1"/>
</dbReference>
<evidence type="ECO:0000259" key="18">
    <source>
        <dbReference type="PROSITE" id="PS50020"/>
    </source>
</evidence>
<dbReference type="Pfam" id="PF08711">
    <property type="entry name" value="Med26"/>
    <property type="match status" value="1"/>
</dbReference>
<feature type="compositionally biased region" description="Polar residues" evidence="17">
    <location>
        <begin position="100"/>
        <end position="115"/>
    </location>
</feature>
<dbReference type="InterPro" id="IPR025788">
    <property type="entry name" value="Set2_fungi"/>
</dbReference>
<name>A0A167EAW9_9ASCO</name>
<dbReference type="PROSITE" id="PS50868">
    <property type="entry name" value="POST_SET"/>
    <property type="match status" value="1"/>
</dbReference>
<keyword evidence="10" id="KW-0949">S-adenosyl-L-methionine</keyword>
<feature type="domain" description="AWS" evidence="21">
    <location>
        <begin position="183"/>
        <end position="237"/>
    </location>
</feature>
<dbReference type="Proteomes" id="UP000189580">
    <property type="component" value="Chromosome d"/>
</dbReference>
<evidence type="ECO:0000256" key="14">
    <source>
        <dbReference type="ARBA" id="ARBA00030091"/>
    </source>
</evidence>
<dbReference type="GO" id="GO:0140955">
    <property type="term" value="F:histone H3K36 trimethyltransferase activity"/>
    <property type="evidence" value="ECO:0007669"/>
    <property type="project" value="UniProtKB-EC"/>
</dbReference>
<dbReference type="InterPro" id="IPR036020">
    <property type="entry name" value="WW_dom_sf"/>
</dbReference>
<feature type="region of interest" description="Disordered" evidence="17">
    <location>
        <begin position="1"/>
        <end position="50"/>
    </location>
</feature>
<dbReference type="AlphaFoldDB" id="A0A167EAW9"/>
<comment type="catalytic activity">
    <reaction evidence="15">
        <text>L-lysyl(36)-[histone H3] + 3 S-adenosyl-L-methionine = N(6),N(6),N(6)-trimethyl-L-lysyl(36)-[histone H3] + 3 S-adenosyl-L-homocysteine + 3 H(+)</text>
        <dbReference type="Rhea" id="RHEA:60324"/>
        <dbReference type="Rhea" id="RHEA-COMP:9785"/>
        <dbReference type="Rhea" id="RHEA-COMP:15536"/>
        <dbReference type="ChEBI" id="CHEBI:15378"/>
        <dbReference type="ChEBI" id="CHEBI:29969"/>
        <dbReference type="ChEBI" id="CHEBI:57856"/>
        <dbReference type="ChEBI" id="CHEBI:59789"/>
        <dbReference type="ChEBI" id="CHEBI:61961"/>
        <dbReference type="EC" id="2.1.1.359"/>
    </reaction>
</comment>
<feature type="region of interest" description="Disordered" evidence="17">
    <location>
        <begin position="575"/>
        <end position="668"/>
    </location>
</feature>
<reference evidence="22 23" key="1">
    <citation type="submission" date="2016-02" db="EMBL/GenBank/DDBJ databases">
        <title>Complete genome sequence and transcriptome regulation of the pentose utilising yeast Sugiyamaella lignohabitans.</title>
        <authorList>
            <person name="Bellasio M."/>
            <person name="Peymann A."/>
            <person name="Valli M."/>
            <person name="Sipitzky M."/>
            <person name="Graf A."/>
            <person name="Sauer M."/>
            <person name="Marx H."/>
            <person name="Mattanovich D."/>
        </authorList>
    </citation>
    <scope>NUCLEOTIDE SEQUENCE [LARGE SCALE GENOMIC DNA]</scope>
    <source>
        <strain evidence="22 23">CBS 10342</strain>
    </source>
</reference>
<dbReference type="SMART" id="SM00456">
    <property type="entry name" value="WW"/>
    <property type="match status" value="1"/>
</dbReference>
<dbReference type="GO" id="GO:0140954">
    <property type="term" value="F:histone H3K36 dimethyltransferase activity"/>
    <property type="evidence" value="ECO:0007669"/>
    <property type="project" value="EnsemblFungi"/>
</dbReference>
<dbReference type="CDD" id="cd19172">
    <property type="entry name" value="SET_SETD2"/>
    <property type="match status" value="1"/>
</dbReference>
<evidence type="ECO:0000259" key="20">
    <source>
        <dbReference type="PROSITE" id="PS50868"/>
    </source>
</evidence>
<evidence type="ECO:0000256" key="9">
    <source>
        <dbReference type="ARBA" id="ARBA00022679"/>
    </source>
</evidence>
<dbReference type="GO" id="GO:0032259">
    <property type="term" value="P:methylation"/>
    <property type="evidence" value="ECO:0007669"/>
    <property type="project" value="UniProtKB-KW"/>
</dbReference>
<dbReference type="CDD" id="cd00201">
    <property type="entry name" value="WW"/>
    <property type="match status" value="1"/>
</dbReference>
<feature type="region of interest" description="Disordered" evidence="17">
    <location>
        <begin position="755"/>
        <end position="791"/>
    </location>
</feature>
<dbReference type="PROSITE" id="PS01159">
    <property type="entry name" value="WW_DOMAIN_1"/>
    <property type="match status" value="1"/>
</dbReference>
<feature type="compositionally biased region" description="Polar residues" evidence="17">
    <location>
        <begin position="582"/>
        <end position="603"/>
    </location>
</feature>
<dbReference type="InterPro" id="IPR006560">
    <property type="entry name" value="AWS_dom"/>
</dbReference>
<dbReference type="GeneID" id="30036975"/>
<accession>A0A167EAW9</accession>
<evidence type="ECO:0000259" key="19">
    <source>
        <dbReference type="PROSITE" id="PS50280"/>
    </source>
</evidence>
<dbReference type="Pfam" id="PF17907">
    <property type="entry name" value="AWS"/>
    <property type="match status" value="1"/>
</dbReference>
<evidence type="ECO:0000256" key="17">
    <source>
        <dbReference type="SAM" id="MobiDB-lite"/>
    </source>
</evidence>
<dbReference type="InterPro" id="IPR001202">
    <property type="entry name" value="WW_dom"/>
</dbReference>
<keyword evidence="23" id="KW-1185">Reference proteome</keyword>
<comment type="function">
    <text evidence="1">Histone methyltransferase that trimethylates histone H3 'Lys-36' forming H3K36me3. Involved in transcription elongation as well as in transcription repression.</text>
</comment>
<dbReference type="GO" id="GO:0005694">
    <property type="term" value="C:chromosome"/>
    <property type="evidence" value="ECO:0007669"/>
    <property type="project" value="UniProtKB-SubCell"/>
</dbReference>